<dbReference type="EMBL" id="CAFAAP010000247">
    <property type="protein sequence ID" value="CAB4814948.1"/>
    <property type="molecule type" value="Genomic_DNA"/>
</dbReference>
<reference evidence="2" key="1">
    <citation type="submission" date="2020-05" db="EMBL/GenBank/DDBJ databases">
        <authorList>
            <person name="Chiriac C."/>
            <person name="Salcher M."/>
            <person name="Ghai R."/>
            <person name="Kavagutti S V."/>
        </authorList>
    </citation>
    <scope>NUCLEOTIDE SEQUENCE</scope>
</reference>
<keyword evidence="1" id="KW-0472">Membrane</keyword>
<accession>A0A6J6Z6Z8</accession>
<evidence type="ECO:0000313" key="2">
    <source>
        <dbReference type="EMBL" id="CAB4814948.1"/>
    </source>
</evidence>
<protein>
    <submittedName>
        <fullName evidence="2">Unannotated protein</fullName>
    </submittedName>
</protein>
<feature type="transmembrane region" description="Helical" evidence="1">
    <location>
        <begin position="63"/>
        <end position="83"/>
    </location>
</feature>
<sequence length="221" mass="23515">MQLEYQPFAEVSKYFSRRLNRRLAKQSSSKSMQPFEGVITGDGSRGFASPVFSTSRISQVPRGLAVGLSVVVVAALLATFAWVSAGRTAASLERVIATAKKEVKSSKAVAELAARKQTAATQLNSISQFTPPIWSAAVVSLLSSLPAEPIVNSVSFNVENGLVSARFIVKIPAEMLDEWQRALATSGASISMTALDATENGPVEYAFVFPLGVPFVPFGDA</sequence>
<gene>
    <name evidence="2" type="ORF">UFOPK3026_01355</name>
</gene>
<evidence type="ECO:0000256" key="1">
    <source>
        <dbReference type="SAM" id="Phobius"/>
    </source>
</evidence>
<keyword evidence="1" id="KW-1133">Transmembrane helix</keyword>
<name>A0A6J6Z6Z8_9ZZZZ</name>
<keyword evidence="1" id="KW-0812">Transmembrane</keyword>
<dbReference type="AlphaFoldDB" id="A0A6J6Z6Z8"/>
<organism evidence="2">
    <name type="scientific">freshwater metagenome</name>
    <dbReference type="NCBI Taxonomy" id="449393"/>
    <lineage>
        <taxon>unclassified sequences</taxon>
        <taxon>metagenomes</taxon>
        <taxon>ecological metagenomes</taxon>
    </lineage>
</organism>
<proteinExistence type="predicted"/>